<dbReference type="Pfam" id="PF00176">
    <property type="entry name" value="SNF2-rel_dom"/>
    <property type="match status" value="1"/>
</dbReference>
<dbReference type="Gene3D" id="1.20.920.10">
    <property type="entry name" value="Bromodomain-like"/>
    <property type="match status" value="1"/>
</dbReference>
<feature type="compositionally biased region" description="Gly residues" evidence="3">
    <location>
        <begin position="509"/>
        <end position="519"/>
    </location>
</feature>
<evidence type="ECO:0000313" key="6">
    <source>
        <dbReference type="EnsemblProtists" id="EOD05971"/>
    </source>
</evidence>
<name>A0A0D3I3Y6_EMIH1</name>
<reference evidence="6" key="2">
    <citation type="submission" date="2024-10" db="UniProtKB">
        <authorList>
            <consortium name="EnsemblProtists"/>
        </authorList>
    </citation>
    <scope>IDENTIFICATION</scope>
</reference>
<dbReference type="InterPro" id="IPR001487">
    <property type="entry name" value="Bromodomain"/>
</dbReference>
<dbReference type="InterPro" id="IPR000330">
    <property type="entry name" value="SNF2_N"/>
</dbReference>
<dbReference type="GO" id="GO:0005524">
    <property type="term" value="F:ATP binding"/>
    <property type="evidence" value="ECO:0007669"/>
    <property type="project" value="InterPro"/>
</dbReference>
<dbReference type="InterPro" id="IPR038718">
    <property type="entry name" value="SNF2-like_sf"/>
</dbReference>
<dbReference type="PROSITE" id="PS51192">
    <property type="entry name" value="HELICASE_ATP_BIND_1"/>
    <property type="match status" value="1"/>
</dbReference>
<organism evidence="6 7">
    <name type="scientific">Emiliania huxleyi (strain CCMP1516)</name>
    <dbReference type="NCBI Taxonomy" id="280463"/>
    <lineage>
        <taxon>Eukaryota</taxon>
        <taxon>Haptista</taxon>
        <taxon>Haptophyta</taxon>
        <taxon>Prymnesiophyceae</taxon>
        <taxon>Isochrysidales</taxon>
        <taxon>Noelaerhabdaceae</taxon>
        <taxon>Emiliania</taxon>
    </lineage>
</organism>
<feature type="region of interest" description="Disordered" evidence="3">
    <location>
        <begin position="488"/>
        <end position="558"/>
    </location>
</feature>
<evidence type="ECO:0000313" key="7">
    <source>
        <dbReference type="Proteomes" id="UP000013827"/>
    </source>
</evidence>
<dbReference type="PaxDb" id="2903-EOD05971"/>
<evidence type="ECO:0000256" key="3">
    <source>
        <dbReference type="SAM" id="MobiDB-lite"/>
    </source>
</evidence>
<evidence type="ECO:0000256" key="1">
    <source>
        <dbReference type="ARBA" id="ARBA00023117"/>
    </source>
</evidence>
<dbReference type="InterPro" id="IPR027417">
    <property type="entry name" value="P-loop_NTPase"/>
</dbReference>
<dbReference type="GeneID" id="17252085"/>
<accession>A0A0D3I3Y6</accession>
<feature type="region of interest" description="Disordered" evidence="3">
    <location>
        <begin position="446"/>
        <end position="474"/>
    </location>
</feature>
<feature type="domain" description="Helicase ATP-binding" evidence="5">
    <location>
        <begin position="23"/>
        <end position="187"/>
    </location>
</feature>
<dbReference type="CDD" id="cd04369">
    <property type="entry name" value="Bromodomain"/>
    <property type="match status" value="1"/>
</dbReference>
<evidence type="ECO:0000259" key="5">
    <source>
        <dbReference type="PROSITE" id="PS51192"/>
    </source>
</evidence>
<dbReference type="SUPFAM" id="SSF52540">
    <property type="entry name" value="P-loop containing nucleoside triphosphate hydrolases"/>
    <property type="match status" value="2"/>
</dbReference>
<dbReference type="RefSeq" id="XP_005758400.1">
    <property type="nucleotide sequence ID" value="XM_005758343.1"/>
</dbReference>
<reference evidence="7" key="1">
    <citation type="journal article" date="2013" name="Nature">
        <title>Pan genome of the phytoplankton Emiliania underpins its global distribution.</title>
        <authorList>
            <person name="Read B.A."/>
            <person name="Kegel J."/>
            <person name="Klute M.J."/>
            <person name="Kuo A."/>
            <person name="Lefebvre S.C."/>
            <person name="Maumus F."/>
            <person name="Mayer C."/>
            <person name="Miller J."/>
            <person name="Monier A."/>
            <person name="Salamov A."/>
            <person name="Young J."/>
            <person name="Aguilar M."/>
            <person name="Claverie J.M."/>
            <person name="Frickenhaus S."/>
            <person name="Gonzalez K."/>
            <person name="Herman E.K."/>
            <person name="Lin Y.C."/>
            <person name="Napier J."/>
            <person name="Ogata H."/>
            <person name="Sarno A.F."/>
            <person name="Shmutz J."/>
            <person name="Schroeder D."/>
            <person name="de Vargas C."/>
            <person name="Verret F."/>
            <person name="von Dassow P."/>
            <person name="Valentin K."/>
            <person name="Van de Peer Y."/>
            <person name="Wheeler G."/>
            <person name="Dacks J.B."/>
            <person name="Delwiche C.F."/>
            <person name="Dyhrman S.T."/>
            <person name="Glockner G."/>
            <person name="John U."/>
            <person name="Richards T."/>
            <person name="Worden A.Z."/>
            <person name="Zhang X."/>
            <person name="Grigoriev I.V."/>
            <person name="Allen A.E."/>
            <person name="Bidle K."/>
            <person name="Borodovsky M."/>
            <person name="Bowler C."/>
            <person name="Brownlee C."/>
            <person name="Cock J.M."/>
            <person name="Elias M."/>
            <person name="Gladyshev V.N."/>
            <person name="Groth M."/>
            <person name="Guda C."/>
            <person name="Hadaegh A."/>
            <person name="Iglesias-Rodriguez M.D."/>
            <person name="Jenkins J."/>
            <person name="Jones B.M."/>
            <person name="Lawson T."/>
            <person name="Leese F."/>
            <person name="Lindquist E."/>
            <person name="Lobanov A."/>
            <person name="Lomsadze A."/>
            <person name="Malik S.B."/>
            <person name="Marsh M.E."/>
            <person name="Mackinder L."/>
            <person name="Mock T."/>
            <person name="Mueller-Roeber B."/>
            <person name="Pagarete A."/>
            <person name="Parker M."/>
            <person name="Probert I."/>
            <person name="Quesneville H."/>
            <person name="Raines C."/>
            <person name="Rensing S.A."/>
            <person name="Riano-Pachon D.M."/>
            <person name="Richier S."/>
            <person name="Rokitta S."/>
            <person name="Shiraiwa Y."/>
            <person name="Soanes D.M."/>
            <person name="van der Giezen M."/>
            <person name="Wahlund T.M."/>
            <person name="Williams B."/>
            <person name="Wilson W."/>
            <person name="Wolfe G."/>
            <person name="Wurch L.L."/>
        </authorList>
    </citation>
    <scope>NUCLEOTIDE SEQUENCE</scope>
</reference>
<keyword evidence="1 2" id="KW-0103">Bromodomain</keyword>
<dbReference type="Pfam" id="PF00439">
    <property type="entry name" value="Bromodomain"/>
    <property type="match status" value="1"/>
</dbReference>
<dbReference type="SMART" id="SM00487">
    <property type="entry name" value="DEXDc"/>
    <property type="match status" value="1"/>
</dbReference>
<dbReference type="Proteomes" id="UP000013827">
    <property type="component" value="Unassembled WGS sequence"/>
</dbReference>
<dbReference type="PANTHER" id="PTHR10799">
    <property type="entry name" value="SNF2/RAD54 HELICASE FAMILY"/>
    <property type="match status" value="1"/>
</dbReference>
<dbReference type="Gene3D" id="3.40.50.300">
    <property type="entry name" value="P-loop containing nucleotide triphosphate hydrolases"/>
    <property type="match status" value="1"/>
</dbReference>
<dbReference type="Gene3D" id="3.40.50.10810">
    <property type="entry name" value="Tandem AAA-ATPase domain"/>
    <property type="match status" value="2"/>
</dbReference>
<dbReference type="SUPFAM" id="SSF47370">
    <property type="entry name" value="Bromodomain"/>
    <property type="match status" value="1"/>
</dbReference>
<dbReference type="HOGENOM" id="CLU_411321_0_0_1"/>
<evidence type="ECO:0000259" key="4">
    <source>
        <dbReference type="PROSITE" id="PS50014"/>
    </source>
</evidence>
<dbReference type="InterPro" id="IPR014001">
    <property type="entry name" value="Helicase_ATP-bd"/>
</dbReference>
<feature type="compositionally biased region" description="Basic and acidic residues" evidence="3">
    <location>
        <begin position="526"/>
        <end position="545"/>
    </location>
</feature>
<dbReference type="PROSITE" id="PS50014">
    <property type="entry name" value="BROMODOMAIN_2"/>
    <property type="match status" value="1"/>
</dbReference>
<dbReference type="AlphaFoldDB" id="A0A0D3I3Y6"/>
<dbReference type="KEGG" id="ehx:EMIHUDRAFT_107114"/>
<dbReference type="EnsemblProtists" id="EOD05971">
    <property type="protein sequence ID" value="EOD05971"/>
    <property type="gene ID" value="EMIHUDRAFT_107114"/>
</dbReference>
<dbReference type="InterPro" id="IPR036427">
    <property type="entry name" value="Bromodomain-like_sf"/>
</dbReference>
<evidence type="ECO:0000256" key="2">
    <source>
        <dbReference type="PROSITE-ProRule" id="PRU00035"/>
    </source>
</evidence>
<dbReference type="SMART" id="SM00297">
    <property type="entry name" value="BROMO"/>
    <property type="match status" value="1"/>
</dbReference>
<keyword evidence="7" id="KW-1185">Reference proteome</keyword>
<dbReference type="STRING" id="2903.R1D516"/>
<dbReference type="eggNOG" id="KOG0386">
    <property type="taxonomic scope" value="Eukaryota"/>
</dbReference>
<feature type="domain" description="Bromo" evidence="4">
    <location>
        <begin position="575"/>
        <end position="635"/>
    </location>
</feature>
<proteinExistence type="predicted"/>
<protein>
    <submittedName>
        <fullName evidence="6">Uncharacterized protein</fullName>
    </submittedName>
</protein>
<sequence length="668" mass="74217">MSAAECSPAALAAAAASADEALLERLRERQRQVRVVPAGLPQPVQVQLALERPLAGLIAMQRRLRAEVLSHADGSALLDDADAALRLVRRDLFEKEMAEGRLLEDGSPPFNVAVTTYELIMKDKQRLKRFAYQYIIIDEGHRMKNAASKLSATLMQYESAHRVLLTGTPLQNNLHELWALLNFLLPKIFASADSFETWFSAPLAERAGGASAQEEMAMNEEESLLVINRLHQVWGDMGRYGEESLLVINRLHQVWGDMGRYGEESLLVINRLHQVWGDMGRYGEESLLVINRLHQVLRPFLLRRLKSDVEAQLPDKAEYVVKCELSPMQKLMYRQIQDQGLCSVGAAGQLKVCNHPYLFFSPEQLDQLGDDANLLWRSSGKFELLDRILPKLQALGHRGRGVRRSEESSLSHEQALGHRVLIFSQMVQHEELPEWLRQAETLRKEAEEEAARGGGEDKELLLDGPRERVSYVGQTDREFTRELLAEAREEDEAAGRRRKRKPADAPAAEGGGGAEGGGSKGKRAKRPSEEGGGSREGGRERDQPLARRAGLPPADAATTERLKKLLTAVSKTLRGGRKVAELFLLLPTEEEAPGYYGLIKRPVSISSMKEYELDEAFATMVANAKRYNDEGSQVAADADVLGTAYADGRARLFADAAKLEPLPRGGGR</sequence>